<dbReference type="NCBIfam" id="TIGR03459">
    <property type="entry name" value="crt_membr"/>
    <property type="match status" value="1"/>
</dbReference>
<dbReference type="NCBIfam" id="NF038066">
    <property type="entry name" value="MptB"/>
    <property type="match status" value="1"/>
</dbReference>
<name>A0A1I2RFQ1_9CORY</name>
<evidence type="ECO:0000256" key="1">
    <source>
        <dbReference type="ARBA" id="ARBA00004141"/>
    </source>
</evidence>
<dbReference type="GO" id="GO:0016757">
    <property type="term" value="F:glycosyltransferase activity"/>
    <property type="evidence" value="ECO:0007669"/>
    <property type="project" value="UniProtKB-KW"/>
</dbReference>
<keyword evidence="6 9" id="KW-0472">Membrane</keyword>
<reference evidence="10 11" key="1">
    <citation type="submission" date="2016-10" db="EMBL/GenBank/DDBJ databases">
        <authorList>
            <person name="de Groot N.N."/>
        </authorList>
    </citation>
    <scope>NUCLEOTIDE SEQUENCE [LARGE SCALE GENOMIC DNA]</scope>
    <source>
        <strain>J11</strain>
        <strain evidence="11">PG 39</strain>
    </source>
</reference>
<dbReference type="InterPro" id="IPR017822">
    <property type="entry name" value="MptA-like"/>
</dbReference>
<dbReference type="EMBL" id="FOPJ01000003">
    <property type="protein sequence ID" value="SFG39504.1"/>
    <property type="molecule type" value="Genomic_DNA"/>
</dbReference>
<feature type="transmembrane region" description="Helical" evidence="9">
    <location>
        <begin position="460"/>
        <end position="481"/>
    </location>
</feature>
<dbReference type="Proteomes" id="UP000199065">
    <property type="component" value="Unassembled WGS sequence"/>
</dbReference>
<keyword evidence="4 9" id="KW-0812">Transmembrane</keyword>
<keyword evidence="5 9" id="KW-1133">Transmembrane helix</keyword>
<feature type="transmembrane region" description="Helical" evidence="9">
    <location>
        <begin position="436"/>
        <end position="454"/>
    </location>
</feature>
<feature type="transmembrane region" description="Helical" evidence="9">
    <location>
        <begin position="398"/>
        <end position="424"/>
    </location>
</feature>
<feature type="transmembrane region" description="Helical" evidence="9">
    <location>
        <begin position="366"/>
        <end position="386"/>
    </location>
</feature>
<keyword evidence="3 10" id="KW-0808">Transferase</keyword>
<evidence type="ECO:0000256" key="9">
    <source>
        <dbReference type="SAM" id="Phobius"/>
    </source>
</evidence>
<comment type="similarity">
    <text evidence="7">Belongs to the MptA/B family.</text>
</comment>
<accession>A0A1I2RFQ1</accession>
<proteinExistence type="inferred from homology"/>
<evidence type="ECO:0000313" key="11">
    <source>
        <dbReference type="Proteomes" id="UP000199065"/>
    </source>
</evidence>
<evidence type="ECO:0000256" key="3">
    <source>
        <dbReference type="ARBA" id="ARBA00022679"/>
    </source>
</evidence>
<feature type="transmembrane region" description="Helical" evidence="9">
    <location>
        <begin position="251"/>
        <end position="283"/>
    </location>
</feature>
<dbReference type="AlphaFoldDB" id="A0A1I2RFQ1"/>
<dbReference type="GO" id="GO:0016020">
    <property type="term" value="C:membrane"/>
    <property type="evidence" value="ECO:0007669"/>
    <property type="project" value="UniProtKB-SubCell"/>
</dbReference>
<keyword evidence="11" id="KW-1185">Reference proteome</keyword>
<evidence type="ECO:0000256" key="6">
    <source>
        <dbReference type="ARBA" id="ARBA00023136"/>
    </source>
</evidence>
<evidence type="ECO:0000256" key="7">
    <source>
        <dbReference type="ARBA" id="ARBA00043987"/>
    </source>
</evidence>
<dbReference type="OrthoDB" id="5242303at2"/>
<evidence type="ECO:0000256" key="5">
    <source>
        <dbReference type="ARBA" id="ARBA00022989"/>
    </source>
</evidence>
<feature type="transmembrane region" description="Helical" evidence="9">
    <location>
        <begin position="54"/>
        <end position="76"/>
    </location>
</feature>
<evidence type="ECO:0000256" key="8">
    <source>
        <dbReference type="NCBIfam" id="TIGR03459"/>
    </source>
</evidence>
<dbReference type="Pfam" id="PF26314">
    <property type="entry name" value="MptA_B_family"/>
    <property type="match status" value="1"/>
</dbReference>
<keyword evidence="2 10" id="KW-0328">Glycosyltransferase</keyword>
<feature type="transmembrane region" description="Helical" evidence="9">
    <location>
        <begin position="333"/>
        <end position="354"/>
    </location>
</feature>
<evidence type="ECO:0000256" key="4">
    <source>
        <dbReference type="ARBA" id="ARBA00022692"/>
    </source>
</evidence>
<evidence type="ECO:0000256" key="2">
    <source>
        <dbReference type="ARBA" id="ARBA00022676"/>
    </source>
</evidence>
<gene>
    <name evidence="10" type="ORF">SAMN05660282_00789</name>
</gene>
<evidence type="ECO:0000313" key="10">
    <source>
        <dbReference type="EMBL" id="SFG39504.1"/>
    </source>
</evidence>
<feature type="transmembrane region" description="Helical" evidence="9">
    <location>
        <begin position="176"/>
        <end position="199"/>
    </location>
</feature>
<comment type="subcellular location">
    <subcellularLocation>
        <location evidence="1">Membrane</location>
        <topology evidence="1">Multi-pass membrane protein</topology>
    </subcellularLocation>
</comment>
<dbReference type="STRING" id="185761.SAMN05660282_00789"/>
<protein>
    <recommendedName>
        <fullName evidence="8">Alpha-(1-&gt;6)-mannopyranosyltransferase A</fullName>
    </recommendedName>
</protein>
<feature type="transmembrane region" description="Helical" evidence="9">
    <location>
        <begin position="295"/>
        <end position="313"/>
    </location>
</feature>
<sequence>MKLRSFFDCFPRSGVLGFLATFILALGSFGGGAIRYRGGVLDSLGLEFLSYGHGAAFSNVSVWLGILLLCIAWVVLAHRKVFSDSPASLSDLQHTLGLWIIPLVAAAPVLSRDVYSYLMQGAMLRDGFDPYREGAAVNPGPFLLEVSHDWRNTTTPYGPLHLGIGDLITRLVGDNVTLGVFCYKILSILGFAAIAWAIPRIAQELDANPQIALWLGVMNPVMILHMIAGMHNESIMVGLVSVGILLTLRRHFFAGVALVAIAVSLKATAAIALPFMVWMAVWFSTKKIHSRVARFFAYGITGAIETFAILVAITRISGSNWGWVAEISGNSKVINPLALPTLLAGAVAPLGKLFDEDFAYNAPLALFRTAGSILMLLGLIAAWWFFRGSKDNWRVPAITGIVVAYTVAFTLNSVTLPWYYASIISLVGCITWQRSWILPLVSWLSLVLAFAFTGSGNHQLYNLLWMICAMAGAWVCMDYALRRPLPARDASLPEPDAHAVHQSDVPAENHLR</sequence>
<dbReference type="InterPro" id="IPR049829">
    <property type="entry name" value="MptA/B-like"/>
</dbReference>
<organism evidence="10 11">
    <name type="scientific">Corynebacterium spheniscorum</name>
    <dbReference type="NCBI Taxonomy" id="185761"/>
    <lineage>
        <taxon>Bacteria</taxon>
        <taxon>Bacillati</taxon>
        <taxon>Actinomycetota</taxon>
        <taxon>Actinomycetes</taxon>
        <taxon>Mycobacteriales</taxon>
        <taxon>Corynebacteriaceae</taxon>
        <taxon>Corynebacterium</taxon>
    </lineage>
</organism>